<evidence type="ECO:0000259" key="6">
    <source>
        <dbReference type="Pfam" id="PF00520"/>
    </source>
</evidence>
<keyword evidence="2 5" id="KW-0812">Transmembrane</keyword>
<keyword evidence="4 5" id="KW-0472">Membrane</keyword>
<accession>A0A5N5TNA3</accession>
<evidence type="ECO:0000256" key="3">
    <source>
        <dbReference type="ARBA" id="ARBA00022989"/>
    </source>
</evidence>
<name>A0A5N5TNA3_9CRUS</name>
<keyword evidence="3 5" id="KW-1133">Transmembrane helix</keyword>
<keyword evidence="8" id="KW-1185">Reference proteome</keyword>
<sequence length="68" mass="8226">MVDIYFRYFYDLLTIANAIVIGISSPTSKWDDTAEWIFLTLFMMEIILKFYTYGIRKFFSHQWNIVNI</sequence>
<dbReference type="Proteomes" id="UP000326759">
    <property type="component" value="Unassembled WGS sequence"/>
</dbReference>
<gene>
    <name evidence="7" type="ORF">Anas_01750</name>
</gene>
<comment type="subcellular location">
    <subcellularLocation>
        <location evidence="1">Membrane</location>
        <topology evidence="1">Multi-pass membrane protein</topology>
    </subcellularLocation>
</comment>
<dbReference type="SUPFAM" id="SSF81324">
    <property type="entry name" value="Voltage-gated potassium channels"/>
    <property type="match status" value="1"/>
</dbReference>
<dbReference type="AlphaFoldDB" id="A0A5N5TNA3"/>
<evidence type="ECO:0000256" key="2">
    <source>
        <dbReference type="ARBA" id="ARBA00022692"/>
    </source>
</evidence>
<protein>
    <recommendedName>
        <fullName evidence="6">Ion transport domain-containing protein</fullName>
    </recommendedName>
</protein>
<dbReference type="Gene3D" id="1.20.120.350">
    <property type="entry name" value="Voltage-gated potassium channels. Chain C"/>
    <property type="match status" value="1"/>
</dbReference>
<dbReference type="PANTHER" id="PTHR46726">
    <property type="entry name" value="TWO PORE CHANNEL 3"/>
    <property type="match status" value="1"/>
</dbReference>
<dbReference type="EMBL" id="SEYY01000269">
    <property type="protein sequence ID" value="KAB7507664.1"/>
    <property type="molecule type" value="Genomic_DNA"/>
</dbReference>
<comment type="caution">
    <text evidence="7">The sequence shown here is derived from an EMBL/GenBank/DDBJ whole genome shotgun (WGS) entry which is preliminary data.</text>
</comment>
<dbReference type="InterPro" id="IPR027359">
    <property type="entry name" value="Volt_channel_dom_sf"/>
</dbReference>
<feature type="transmembrane region" description="Helical" evidence="5">
    <location>
        <begin position="36"/>
        <end position="55"/>
    </location>
</feature>
<feature type="domain" description="Ion transport" evidence="6">
    <location>
        <begin position="5"/>
        <end position="66"/>
    </location>
</feature>
<dbReference type="OrthoDB" id="416585at2759"/>
<feature type="transmembrane region" description="Helical" evidence="5">
    <location>
        <begin position="7"/>
        <end position="24"/>
    </location>
</feature>
<dbReference type="GO" id="GO:0005216">
    <property type="term" value="F:monoatomic ion channel activity"/>
    <property type="evidence" value="ECO:0007669"/>
    <property type="project" value="InterPro"/>
</dbReference>
<proteinExistence type="predicted"/>
<organism evidence="7 8">
    <name type="scientific">Armadillidium nasatum</name>
    <dbReference type="NCBI Taxonomy" id="96803"/>
    <lineage>
        <taxon>Eukaryota</taxon>
        <taxon>Metazoa</taxon>
        <taxon>Ecdysozoa</taxon>
        <taxon>Arthropoda</taxon>
        <taxon>Crustacea</taxon>
        <taxon>Multicrustacea</taxon>
        <taxon>Malacostraca</taxon>
        <taxon>Eumalacostraca</taxon>
        <taxon>Peracarida</taxon>
        <taxon>Isopoda</taxon>
        <taxon>Oniscidea</taxon>
        <taxon>Crinocheta</taxon>
        <taxon>Armadillidiidae</taxon>
        <taxon>Armadillidium</taxon>
    </lineage>
</organism>
<evidence type="ECO:0000256" key="4">
    <source>
        <dbReference type="ARBA" id="ARBA00023136"/>
    </source>
</evidence>
<dbReference type="InterPro" id="IPR005821">
    <property type="entry name" value="Ion_trans_dom"/>
</dbReference>
<evidence type="ECO:0000313" key="8">
    <source>
        <dbReference type="Proteomes" id="UP000326759"/>
    </source>
</evidence>
<dbReference type="GO" id="GO:0016020">
    <property type="term" value="C:membrane"/>
    <property type="evidence" value="ECO:0007669"/>
    <property type="project" value="UniProtKB-SubCell"/>
</dbReference>
<evidence type="ECO:0000256" key="1">
    <source>
        <dbReference type="ARBA" id="ARBA00004141"/>
    </source>
</evidence>
<dbReference type="Pfam" id="PF00520">
    <property type="entry name" value="Ion_trans"/>
    <property type="match status" value="1"/>
</dbReference>
<reference evidence="7 8" key="1">
    <citation type="journal article" date="2019" name="PLoS Biol.">
        <title>Sex chromosomes control vertical transmission of feminizing Wolbachia symbionts in an isopod.</title>
        <authorList>
            <person name="Becking T."/>
            <person name="Chebbi M.A."/>
            <person name="Giraud I."/>
            <person name="Moumen B."/>
            <person name="Laverre T."/>
            <person name="Caubet Y."/>
            <person name="Peccoud J."/>
            <person name="Gilbert C."/>
            <person name="Cordaux R."/>
        </authorList>
    </citation>
    <scope>NUCLEOTIDE SEQUENCE [LARGE SCALE GENOMIC DNA]</scope>
    <source>
        <strain evidence="7">ANa2</strain>
        <tissue evidence="7">Whole body excluding digestive tract and cuticle</tissue>
    </source>
</reference>
<dbReference type="PANTHER" id="PTHR46726:SF1">
    <property type="entry name" value="TWO-PORE CALCIUM CHANNEL 3"/>
    <property type="match status" value="1"/>
</dbReference>
<evidence type="ECO:0000256" key="5">
    <source>
        <dbReference type="SAM" id="Phobius"/>
    </source>
</evidence>
<evidence type="ECO:0000313" key="7">
    <source>
        <dbReference type="EMBL" id="KAB7507664.1"/>
    </source>
</evidence>